<dbReference type="Ensembl" id="ENSLLET00000018253.1">
    <property type="protein sequence ID" value="ENSLLEP00000017577.1"/>
    <property type="gene ID" value="ENSLLEG00000011190.1"/>
</dbReference>
<keyword evidence="4" id="KW-0863">Zinc-finger</keyword>
<dbReference type="Pfam" id="PF13695">
    <property type="entry name" value="Zn_ribbon_3CxxC"/>
    <property type="match status" value="1"/>
</dbReference>
<protein>
    <recommendedName>
        <fullName evidence="9">3CxxC-type domain-containing protein</fullName>
    </recommendedName>
</protein>
<evidence type="ECO:0000256" key="1">
    <source>
        <dbReference type="ARBA" id="ARBA00004167"/>
    </source>
</evidence>
<dbReference type="GO" id="GO:0051205">
    <property type="term" value="P:protein insertion into membrane"/>
    <property type="evidence" value="ECO:0007669"/>
    <property type="project" value="TreeGrafter"/>
</dbReference>
<feature type="domain" description="3CxxC-type" evidence="9">
    <location>
        <begin position="40"/>
        <end position="151"/>
    </location>
</feature>
<dbReference type="GO" id="GO:0016020">
    <property type="term" value="C:membrane"/>
    <property type="evidence" value="ECO:0007669"/>
    <property type="project" value="UniProtKB-SubCell"/>
</dbReference>
<keyword evidence="2 8" id="KW-0812">Transmembrane</keyword>
<dbReference type="SMART" id="SM01328">
    <property type="entry name" value="zf-3CxxC"/>
    <property type="match status" value="1"/>
</dbReference>
<dbReference type="InterPro" id="IPR027377">
    <property type="entry name" value="ZAR1/RTP1-5-like_Znf-3CxxC"/>
</dbReference>
<reference evidence="10" key="1">
    <citation type="submission" date="2025-08" db="UniProtKB">
        <authorList>
            <consortium name="Ensembl"/>
        </authorList>
    </citation>
    <scope>IDENTIFICATION</scope>
</reference>
<evidence type="ECO:0000313" key="11">
    <source>
        <dbReference type="Proteomes" id="UP000694569"/>
    </source>
</evidence>
<dbReference type="OrthoDB" id="8121437at2759"/>
<dbReference type="InterPro" id="IPR026096">
    <property type="entry name" value="R-trans_p"/>
</dbReference>
<feature type="transmembrane region" description="Helical" evidence="8">
    <location>
        <begin position="168"/>
        <end position="187"/>
    </location>
</feature>
<evidence type="ECO:0000256" key="8">
    <source>
        <dbReference type="SAM" id="Phobius"/>
    </source>
</evidence>
<keyword evidence="5" id="KW-0862">Zinc</keyword>
<dbReference type="GO" id="GO:0006612">
    <property type="term" value="P:protein targeting to membrane"/>
    <property type="evidence" value="ECO:0007669"/>
    <property type="project" value="TreeGrafter"/>
</dbReference>
<evidence type="ECO:0000259" key="9">
    <source>
        <dbReference type="SMART" id="SM01328"/>
    </source>
</evidence>
<dbReference type="PANTHER" id="PTHR14402">
    <property type="entry name" value="RECEPTOR TRANSPORTING PROTEIN"/>
    <property type="match status" value="1"/>
</dbReference>
<keyword evidence="7 8" id="KW-0472">Membrane</keyword>
<proteinExistence type="predicted"/>
<keyword evidence="11" id="KW-1185">Reference proteome</keyword>
<dbReference type="PANTHER" id="PTHR14402:SF8">
    <property type="entry name" value="RECEPTOR-TRANSPORTING PROTEIN 4"/>
    <property type="match status" value="1"/>
</dbReference>
<dbReference type="Proteomes" id="UP000694569">
    <property type="component" value="Unplaced"/>
</dbReference>
<dbReference type="GO" id="GO:0008270">
    <property type="term" value="F:zinc ion binding"/>
    <property type="evidence" value="ECO:0007669"/>
    <property type="project" value="UniProtKB-KW"/>
</dbReference>
<dbReference type="GO" id="GO:0031849">
    <property type="term" value="F:olfactory receptor binding"/>
    <property type="evidence" value="ECO:0007669"/>
    <property type="project" value="TreeGrafter"/>
</dbReference>
<name>A0A8C5PE47_9ANUR</name>
<dbReference type="AlphaFoldDB" id="A0A8C5PE47"/>
<accession>A0A8C5PE47</accession>
<evidence type="ECO:0000256" key="7">
    <source>
        <dbReference type="ARBA" id="ARBA00023136"/>
    </source>
</evidence>
<evidence type="ECO:0000256" key="4">
    <source>
        <dbReference type="ARBA" id="ARBA00022771"/>
    </source>
</evidence>
<evidence type="ECO:0000256" key="5">
    <source>
        <dbReference type="ARBA" id="ARBA00022833"/>
    </source>
</evidence>
<evidence type="ECO:0000256" key="2">
    <source>
        <dbReference type="ARBA" id="ARBA00022692"/>
    </source>
</evidence>
<evidence type="ECO:0000256" key="6">
    <source>
        <dbReference type="ARBA" id="ARBA00022989"/>
    </source>
</evidence>
<keyword evidence="6 8" id="KW-1133">Transmembrane helix</keyword>
<evidence type="ECO:0000313" key="10">
    <source>
        <dbReference type="Ensembl" id="ENSLLEP00000017577.1"/>
    </source>
</evidence>
<keyword evidence="3" id="KW-0479">Metal-binding</keyword>
<evidence type="ECO:0000256" key="3">
    <source>
        <dbReference type="ARBA" id="ARBA00022723"/>
    </source>
</evidence>
<reference evidence="10" key="2">
    <citation type="submission" date="2025-09" db="UniProtKB">
        <authorList>
            <consortium name="Ensembl"/>
        </authorList>
    </citation>
    <scope>IDENTIFICATION</scope>
</reference>
<dbReference type="GeneTree" id="ENSGT00940000164175"/>
<sequence length="189" mass="21471">MAAKSIFNSELTKAGIVHDWTLINDPNLCIHNPKEFYKQKTFASFRCSSCRKSWQTDMCHIYFSVTLNKIWGQGTVLMRKFRQECSKCSSSTLEDPVISAENMSRVFGNLVNYIQRKFYNKGNEVRELKPHSYYRRDGPHDRQHCEACKHGLCNETDGGQEQDNTGTAVIASLGMALLAGGLTFLFAKN</sequence>
<comment type="subcellular location">
    <subcellularLocation>
        <location evidence="1">Membrane</location>
        <topology evidence="1">Single-pass membrane protein</topology>
    </subcellularLocation>
</comment>
<dbReference type="GO" id="GO:0001580">
    <property type="term" value="P:detection of chemical stimulus involved in sensory perception of bitter taste"/>
    <property type="evidence" value="ECO:0007669"/>
    <property type="project" value="TreeGrafter"/>
</dbReference>
<organism evidence="10 11">
    <name type="scientific">Leptobrachium leishanense</name>
    <name type="common">Leishan spiny toad</name>
    <dbReference type="NCBI Taxonomy" id="445787"/>
    <lineage>
        <taxon>Eukaryota</taxon>
        <taxon>Metazoa</taxon>
        <taxon>Chordata</taxon>
        <taxon>Craniata</taxon>
        <taxon>Vertebrata</taxon>
        <taxon>Euteleostomi</taxon>
        <taxon>Amphibia</taxon>
        <taxon>Batrachia</taxon>
        <taxon>Anura</taxon>
        <taxon>Pelobatoidea</taxon>
        <taxon>Megophryidae</taxon>
        <taxon>Leptobrachium</taxon>
    </lineage>
</organism>